<keyword evidence="1 7" id="KW-0436">Ligase</keyword>
<evidence type="ECO:0000256" key="2">
    <source>
        <dbReference type="ARBA" id="ARBA00022741"/>
    </source>
</evidence>
<evidence type="ECO:0000256" key="6">
    <source>
        <dbReference type="ARBA" id="ARBA00047364"/>
    </source>
</evidence>
<evidence type="ECO:0000256" key="1">
    <source>
        <dbReference type="ARBA" id="ARBA00022598"/>
    </source>
</evidence>
<dbReference type="AlphaFoldDB" id="A0A8J4M4N3"/>
<dbReference type="GO" id="GO:0005829">
    <property type="term" value="C:cytosol"/>
    <property type="evidence" value="ECO:0007669"/>
    <property type="project" value="TreeGrafter"/>
</dbReference>
<keyword evidence="5 7" id="KW-0030">Aminoacyl-tRNA synthetase</keyword>
<comment type="caution">
    <text evidence="9">The sequence shown here is derived from an EMBL/GenBank/DDBJ whole genome shotgun (WGS) entry which is preliminary data.</text>
</comment>
<dbReference type="PANTHER" id="PTHR45765">
    <property type="entry name" value="METHIONINE--TRNA LIGASE"/>
    <property type="match status" value="1"/>
</dbReference>
<evidence type="ECO:0000256" key="5">
    <source>
        <dbReference type="ARBA" id="ARBA00023146"/>
    </source>
</evidence>
<reference evidence="9" key="1">
    <citation type="submission" date="2021-04" db="EMBL/GenBank/DDBJ databases">
        <title>Draft genome sequence of Xylanibacillus composti strain K13.</title>
        <authorList>
            <person name="Uke A."/>
            <person name="Chhe C."/>
            <person name="Baramee S."/>
            <person name="Kosugi A."/>
        </authorList>
    </citation>
    <scope>NUCLEOTIDE SEQUENCE</scope>
    <source>
        <strain evidence="9">K13</strain>
    </source>
</reference>
<dbReference type="InterPro" id="IPR023458">
    <property type="entry name" value="Met-tRNA_ligase_1"/>
</dbReference>
<comment type="similarity">
    <text evidence="7">Belongs to the class-I aminoacyl-tRNA synthetase family.</text>
</comment>
<dbReference type="EMBL" id="BOVK01000096">
    <property type="protein sequence ID" value="GIQ71482.1"/>
    <property type="molecule type" value="Genomic_DNA"/>
</dbReference>
<dbReference type="InterPro" id="IPR001412">
    <property type="entry name" value="aa-tRNA-synth_I_CS"/>
</dbReference>
<dbReference type="Gene3D" id="3.40.50.620">
    <property type="entry name" value="HUPs"/>
    <property type="match status" value="1"/>
</dbReference>
<keyword evidence="4 7" id="KW-0648">Protein biosynthesis</keyword>
<dbReference type="InterPro" id="IPR014729">
    <property type="entry name" value="Rossmann-like_a/b/a_fold"/>
</dbReference>
<feature type="domain" description="Methionyl/Leucyl tRNA synthetase" evidence="8">
    <location>
        <begin position="7"/>
        <end position="390"/>
    </location>
</feature>
<dbReference type="SUPFAM" id="SSF52374">
    <property type="entry name" value="Nucleotidylyl transferase"/>
    <property type="match status" value="1"/>
</dbReference>
<gene>
    <name evidence="9" type="ORF">XYCOK13_43060</name>
</gene>
<keyword evidence="10" id="KW-1185">Reference proteome</keyword>
<dbReference type="PROSITE" id="PS00178">
    <property type="entry name" value="AA_TRNA_LIGASE_I"/>
    <property type="match status" value="1"/>
</dbReference>
<sequence>MVAIQRILVTATPPTTNGDLHLGHLSGPYLGADVFTRAQRMMGNEVLFISSTDDNQSYLMTKAMQENRPPLDVIRDYSVKIKKSLQLAQIEMDSFTSPLTDAHISRVQKLFLELFHKGKLQVAEIATCYCETCARFLFEAYVKGECPTCGQSSGGQCCEECGHPNDPLQMKNARCTICQSEPIVKNAEAILFPIEPYRNELETYYKENSYKWRPHLSKFFRELLDYPVLPAFQVTNHSNWGIPVPLEGFEGQVINVWFEMLPGHMETTSVWAGRREEEVDAWWGKESSASLVQFFGFDNSIYYTVYHTAILIAHGNYQLADAFINNEFYLLDHLKFSTSRKHAIWGSEFFNEKNSDWLRLHLCLTAPELSQTNFSVNEFNQTLTSDAIHHWKTITKVGISMIFQEAMLEPMPSSAIKQWLDAYEGLFLKHYSKDHFSLRGAAESLIGFLKEGADYIQNSSASDAYAILRGLCIFSLPLTPDIGSKLLSIVYSKDGAASWDLYPQESLCSKDYNLVAALNSSFPEF</sequence>
<dbReference type="Proteomes" id="UP000677918">
    <property type="component" value="Unassembled WGS sequence"/>
</dbReference>
<evidence type="ECO:0000259" key="8">
    <source>
        <dbReference type="Pfam" id="PF09334"/>
    </source>
</evidence>
<evidence type="ECO:0000313" key="9">
    <source>
        <dbReference type="EMBL" id="GIQ71482.1"/>
    </source>
</evidence>
<protein>
    <recommendedName>
        <fullName evidence="8">Methionyl/Leucyl tRNA synthetase domain-containing protein</fullName>
    </recommendedName>
</protein>
<dbReference type="Gene3D" id="2.20.28.20">
    <property type="entry name" value="Methionyl-tRNA synthetase, Zn-domain"/>
    <property type="match status" value="1"/>
</dbReference>
<keyword evidence="2 7" id="KW-0547">Nucleotide-binding</keyword>
<comment type="catalytic activity">
    <reaction evidence="6">
        <text>tRNA(Met) + L-methionine + ATP = L-methionyl-tRNA(Met) + AMP + diphosphate</text>
        <dbReference type="Rhea" id="RHEA:13481"/>
        <dbReference type="Rhea" id="RHEA-COMP:9667"/>
        <dbReference type="Rhea" id="RHEA-COMP:9698"/>
        <dbReference type="ChEBI" id="CHEBI:30616"/>
        <dbReference type="ChEBI" id="CHEBI:33019"/>
        <dbReference type="ChEBI" id="CHEBI:57844"/>
        <dbReference type="ChEBI" id="CHEBI:78442"/>
        <dbReference type="ChEBI" id="CHEBI:78530"/>
        <dbReference type="ChEBI" id="CHEBI:456215"/>
        <dbReference type="EC" id="6.1.1.10"/>
    </reaction>
</comment>
<dbReference type="GO" id="GO:0005524">
    <property type="term" value="F:ATP binding"/>
    <property type="evidence" value="ECO:0007669"/>
    <property type="project" value="UniProtKB-KW"/>
</dbReference>
<organism evidence="9 10">
    <name type="scientific">Xylanibacillus composti</name>
    <dbReference type="NCBI Taxonomy" id="1572762"/>
    <lineage>
        <taxon>Bacteria</taxon>
        <taxon>Bacillati</taxon>
        <taxon>Bacillota</taxon>
        <taxon>Bacilli</taxon>
        <taxon>Bacillales</taxon>
        <taxon>Paenibacillaceae</taxon>
        <taxon>Xylanibacillus</taxon>
    </lineage>
</organism>
<evidence type="ECO:0000256" key="3">
    <source>
        <dbReference type="ARBA" id="ARBA00022840"/>
    </source>
</evidence>
<evidence type="ECO:0000313" key="10">
    <source>
        <dbReference type="Proteomes" id="UP000677918"/>
    </source>
</evidence>
<evidence type="ECO:0000256" key="7">
    <source>
        <dbReference type="RuleBase" id="RU363039"/>
    </source>
</evidence>
<proteinExistence type="inferred from homology"/>
<evidence type="ECO:0000256" key="4">
    <source>
        <dbReference type="ARBA" id="ARBA00022917"/>
    </source>
</evidence>
<dbReference type="InterPro" id="IPR029038">
    <property type="entry name" value="MetRS_Zn"/>
</dbReference>
<keyword evidence="3 7" id="KW-0067">ATP-binding</keyword>
<name>A0A8J4M4N3_9BACL</name>
<accession>A0A8J4M4N3</accession>
<dbReference type="GO" id="GO:0006431">
    <property type="term" value="P:methionyl-tRNA aminoacylation"/>
    <property type="evidence" value="ECO:0007669"/>
    <property type="project" value="TreeGrafter"/>
</dbReference>
<dbReference type="Pfam" id="PF09334">
    <property type="entry name" value="tRNA-synt_1g"/>
    <property type="match status" value="1"/>
</dbReference>
<dbReference type="GO" id="GO:0004825">
    <property type="term" value="F:methionine-tRNA ligase activity"/>
    <property type="evidence" value="ECO:0007669"/>
    <property type="project" value="UniProtKB-EC"/>
</dbReference>
<dbReference type="PANTHER" id="PTHR45765:SF1">
    <property type="entry name" value="METHIONINE--TRNA LIGASE, CYTOPLASMIC"/>
    <property type="match status" value="1"/>
</dbReference>
<dbReference type="InterPro" id="IPR015413">
    <property type="entry name" value="Methionyl/Leucyl_tRNA_Synth"/>
</dbReference>